<gene>
    <name evidence="2" type="ORF">G2W53_018108</name>
</gene>
<sequence>MDRALPAFLPFRSSSSQSREGEGKSSPARASDSEKRSKKNKGKTSSSHSRKEKRSFSKEGSSGVVVRSSLETADLVAEVSGERVRHRLEGDAPNSAEPPHKRARQGVVVESDLGGVAVGEAPDNAVIPGSSDGSILTRALNVAAA</sequence>
<name>A0A834TSF4_9FABA</name>
<feature type="compositionally biased region" description="Basic and acidic residues" evidence="1">
    <location>
        <begin position="80"/>
        <end position="90"/>
    </location>
</feature>
<evidence type="ECO:0000313" key="3">
    <source>
        <dbReference type="Proteomes" id="UP000634136"/>
    </source>
</evidence>
<feature type="compositionally biased region" description="Basic residues" evidence="1">
    <location>
        <begin position="36"/>
        <end position="53"/>
    </location>
</feature>
<feature type="region of interest" description="Disordered" evidence="1">
    <location>
        <begin position="1"/>
        <end position="105"/>
    </location>
</feature>
<evidence type="ECO:0000256" key="1">
    <source>
        <dbReference type="SAM" id="MobiDB-lite"/>
    </source>
</evidence>
<dbReference type="AlphaFoldDB" id="A0A834TSF4"/>
<dbReference type="Proteomes" id="UP000634136">
    <property type="component" value="Unassembled WGS sequence"/>
</dbReference>
<keyword evidence="3" id="KW-1185">Reference proteome</keyword>
<comment type="caution">
    <text evidence="2">The sequence shown here is derived from an EMBL/GenBank/DDBJ whole genome shotgun (WGS) entry which is preliminary data.</text>
</comment>
<dbReference type="EMBL" id="JAAIUW010000006">
    <property type="protein sequence ID" value="KAF7826944.1"/>
    <property type="molecule type" value="Genomic_DNA"/>
</dbReference>
<organism evidence="2 3">
    <name type="scientific">Senna tora</name>
    <dbReference type="NCBI Taxonomy" id="362788"/>
    <lineage>
        <taxon>Eukaryota</taxon>
        <taxon>Viridiplantae</taxon>
        <taxon>Streptophyta</taxon>
        <taxon>Embryophyta</taxon>
        <taxon>Tracheophyta</taxon>
        <taxon>Spermatophyta</taxon>
        <taxon>Magnoliopsida</taxon>
        <taxon>eudicotyledons</taxon>
        <taxon>Gunneridae</taxon>
        <taxon>Pentapetalae</taxon>
        <taxon>rosids</taxon>
        <taxon>fabids</taxon>
        <taxon>Fabales</taxon>
        <taxon>Fabaceae</taxon>
        <taxon>Caesalpinioideae</taxon>
        <taxon>Cassia clade</taxon>
        <taxon>Senna</taxon>
    </lineage>
</organism>
<evidence type="ECO:0000313" key="2">
    <source>
        <dbReference type="EMBL" id="KAF7826944.1"/>
    </source>
</evidence>
<reference evidence="2" key="1">
    <citation type="submission" date="2020-09" db="EMBL/GenBank/DDBJ databases">
        <title>Genome-Enabled Discovery of Anthraquinone Biosynthesis in Senna tora.</title>
        <authorList>
            <person name="Kang S.-H."/>
            <person name="Pandey R.P."/>
            <person name="Lee C.-M."/>
            <person name="Sim J.-S."/>
            <person name="Jeong J.-T."/>
            <person name="Choi B.-S."/>
            <person name="Jung M."/>
            <person name="Ginzburg D."/>
            <person name="Zhao K."/>
            <person name="Won S.Y."/>
            <person name="Oh T.-J."/>
            <person name="Yu Y."/>
            <person name="Kim N.-H."/>
            <person name="Lee O.R."/>
            <person name="Lee T.-H."/>
            <person name="Bashyal P."/>
            <person name="Kim T.-S."/>
            <person name="Lee W.-H."/>
            <person name="Kawkins C."/>
            <person name="Kim C.-K."/>
            <person name="Kim J.S."/>
            <person name="Ahn B.O."/>
            <person name="Rhee S.Y."/>
            <person name="Sohng J.K."/>
        </authorList>
    </citation>
    <scope>NUCLEOTIDE SEQUENCE</scope>
    <source>
        <tissue evidence="2">Leaf</tissue>
    </source>
</reference>
<protein>
    <submittedName>
        <fullName evidence="2">Uncharacterized protein</fullName>
    </submittedName>
</protein>
<proteinExistence type="predicted"/>
<accession>A0A834TSF4</accession>